<keyword evidence="12 22" id="KW-0547">Nucleotide-binding</keyword>
<comment type="similarity">
    <text evidence="3">Belongs to the protein kinase superfamily. TKL Ser/Thr protein kinase family. TGFB receptor subfamily.</text>
</comment>
<keyword evidence="28" id="KW-1185">Reference proteome</keyword>
<dbReference type="InterPro" id="IPR025615">
    <property type="entry name" value="TILa_dom"/>
</dbReference>
<dbReference type="InterPro" id="IPR045860">
    <property type="entry name" value="Snake_toxin-like_sf"/>
</dbReference>
<evidence type="ECO:0000256" key="19">
    <source>
        <dbReference type="ARBA" id="ARBA00023180"/>
    </source>
</evidence>
<evidence type="ECO:0000256" key="16">
    <source>
        <dbReference type="ARBA" id="ARBA00023136"/>
    </source>
</evidence>
<dbReference type="STRING" id="52904.ENSSMAP00000019658"/>
<evidence type="ECO:0000256" key="23">
    <source>
        <dbReference type="SAM" id="Coils"/>
    </source>
</evidence>
<name>A0A2U9AZN2_SCOMX</name>
<dbReference type="InterPro" id="IPR014853">
    <property type="entry name" value="VWF/SSPO/ZAN-like_Cys-rich_dom"/>
</dbReference>
<dbReference type="Gene3D" id="2.10.25.10">
    <property type="entry name" value="Laminin"/>
    <property type="match status" value="3"/>
</dbReference>
<dbReference type="GO" id="GO:0046872">
    <property type="term" value="F:metal ion binding"/>
    <property type="evidence" value="ECO:0007669"/>
    <property type="project" value="InterPro"/>
</dbReference>
<keyword evidence="8" id="KW-0808">Transferase</keyword>
<keyword evidence="9 24" id="KW-0812">Transmembrane</keyword>
<keyword evidence="14 22" id="KW-0067">ATP-binding</keyword>
<dbReference type="Gene3D" id="3.30.200.20">
    <property type="entry name" value="Phosphorylase Kinase, domain 1"/>
    <property type="match status" value="1"/>
</dbReference>
<feature type="domain" description="VWFD" evidence="26">
    <location>
        <begin position="1513"/>
        <end position="1691"/>
    </location>
</feature>
<evidence type="ECO:0000256" key="4">
    <source>
        <dbReference type="ARBA" id="ARBA00012401"/>
    </source>
</evidence>
<dbReference type="SUPFAM" id="SSF57567">
    <property type="entry name" value="Serine protease inhibitors"/>
    <property type="match status" value="3"/>
</dbReference>
<dbReference type="Pfam" id="PF08742">
    <property type="entry name" value="C8"/>
    <property type="match status" value="2"/>
</dbReference>
<dbReference type="CDD" id="cd19941">
    <property type="entry name" value="TIL"/>
    <property type="match status" value="2"/>
</dbReference>
<evidence type="ECO:0000256" key="8">
    <source>
        <dbReference type="ARBA" id="ARBA00022679"/>
    </source>
</evidence>
<evidence type="ECO:0000256" key="11">
    <source>
        <dbReference type="ARBA" id="ARBA00022737"/>
    </source>
</evidence>
<keyword evidence="19" id="KW-0325">Glycoprotein</keyword>
<keyword evidence="13" id="KW-0418">Kinase</keyword>
<keyword evidence="23" id="KW-0175">Coiled coil</keyword>
<dbReference type="Pfam" id="PF01826">
    <property type="entry name" value="TIL"/>
    <property type="match status" value="3"/>
</dbReference>
<dbReference type="InterPro" id="IPR001846">
    <property type="entry name" value="VWF_type-D"/>
</dbReference>
<dbReference type="SMART" id="SM00832">
    <property type="entry name" value="C8"/>
    <property type="match status" value="2"/>
</dbReference>
<dbReference type="GO" id="GO:0005524">
    <property type="term" value="F:ATP binding"/>
    <property type="evidence" value="ECO:0007669"/>
    <property type="project" value="UniProtKB-UniRule"/>
</dbReference>
<dbReference type="InterPro" id="IPR000333">
    <property type="entry name" value="TGFB_receptor"/>
</dbReference>
<evidence type="ECO:0000256" key="21">
    <source>
        <dbReference type="ARBA" id="ARBA00033122"/>
    </source>
</evidence>
<evidence type="ECO:0000256" key="2">
    <source>
        <dbReference type="ARBA" id="ARBA00004479"/>
    </source>
</evidence>
<evidence type="ECO:0000256" key="17">
    <source>
        <dbReference type="ARBA" id="ARBA00023157"/>
    </source>
</evidence>
<dbReference type="SMART" id="SM00215">
    <property type="entry name" value="VWC_out"/>
    <property type="match status" value="3"/>
</dbReference>
<dbReference type="CDD" id="cd23538">
    <property type="entry name" value="TFP_LU_ECD_TGFR2"/>
    <property type="match status" value="1"/>
</dbReference>
<sequence>MCWNFSETNNIPPFYPWRQLCKFCDLEPSPCGGTGTCKSNCSITSICIDSDDVCVAIWRKNETDFTIETLCHDPSKPLYGVMLDDYNTSTCVMKEKNTTSGMAHFCSCTEEEECNDQLVFSPFVDPTPDDPMVSVLLVSLLPLLLMLTLVAGILYWYRTHRRGALNQEWDNTIKKRKPRAGGLDCSDACAIMMDDDRSDSSSTHANNLNHNTEPLPIELDLLVGKGRFAQVFKAKLKQTTSDQFETVAVKIFPSEEYASWKNEKDIFSKTDLRHESVLHFLTAEERKVEKQYWLITAFHPRGNLQEYLTHHVTSWEELQVLAGSLARGVAHLHSDRLACGRPKVPIVHRDLKSSNILVKNDLTCCLCDFGLALRLDSSLSVDDLANSGQVGTARYMAPEVLEARLDLENTESFKQTDIYSMALVLWEMTSRCEAVGEVKDYEPAYGSKVREHPCVESMKDNVLRDRGRPEIPDAWIRHQGVAGICATIQECWDHDPEARLTAHCVAERISKMEEEMDKLSSRSSSAEKIPEELKISIEVDIPEREVKIVEIQNVFAAPCVRKARCGCQYQGRYYPPATSFWGDNTCTTSCKCVNGKAKCKSSRCRKNKECLLKDGVRGCYPTSFATCRAAGDPHYQTFDNRRFDFQGTCTYILSQHKEESEQDLVPFQVLVQNENRGNNKAVAYTKSVSLLVFGNLTVSMSRSSPGNILVNSRTVNLPYSLEGGRLSVFRRGFFGVVTTDFGLTLKFNWKSHVSLTLPSSYSSATTGLCGNYNGKAGDDLLKPDGTKHEHIRAFGHSWKAGGDAGCTSDCPGGKCPECEPAMLQRYNQPSYCGIIANKSGPFRQCHSKLDHKPFLTDCVFDMCMYQGHASALCNSLSAFSTSCQDARASVERWSTEQFCPPPCGANSHYELCAPPCQLTCSGLTPPEGCNQNSPCTEGCVCDDGYVWSHDKCVPVAECGCQYKGQYFQHGQLFYPGESCNTRCVCSDAGEMECDSKFHCSAHEKCVVKDGSASCAPKSVGSCSVSGVREVRSFDGQAFPLWGNCWFKMSEVEEKDGGIMTYSLLIQQQTTEDGNIYRSVELQVYGYTITMESGVVWQVKVDDISVFLPVSLADGRVRAHQNGINIVIETDFSLKLTYDCEAGVLLQIPSTYHSSPRGFCGNYNDDVSDELPSGGKRLEDATAAWVETKDNTSCETGCGSSACPGPDEPNNPKAKKACKIIRAKRGPFTGCHSTVTPTPHYDACVREMSRGKADIHILCRHVQNYVTACQLAGAKISEWRRKDFCPVTCPAGSHYELCSSSCSSTCFSLEQSGPCPVCQEGCRCDRGLMSDGVACVPVEKCGCVVDGQYYTSGASVLLDDCSERCVCQVGRFSCSATSCNKGEECSNRDGTIGCYPTVPCAANSHYEECGTSCPASCEPPPRVCPKICRRGCFCDHGFVRSGDKCVDKETGCGCDYHGHYRLPGEEFWADSQCEEKCVCDAATQKVQCAKSKCRSEEKCAVVNGVQGCFPDSFKKCTSLGDPHYRTFDGQMFNFQGNCVYKLARVCGDAKGLQPFEVNVENNNFGQKKRSYAKAVTVKVYNITFKLTRDDPGRVLVNGHDHSVPFSFNQTLVQVLHKSNLVVIETYFLKVSFDFANVVKLELATTYQSATCGLCGNFNGDPTDDLMLPNGKTASSAREFGESQWLSDVNGCSHE</sequence>
<organism evidence="27 28">
    <name type="scientific">Scophthalmus maximus</name>
    <name type="common">Turbot</name>
    <name type="synonym">Psetta maxima</name>
    <dbReference type="NCBI Taxonomy" id="52904"/>
    <lineage>
        <taxon>Eukaryota</taxon>
        <taxon>Metazoa</taxon>
        <taxon>Chordata</taxon>
        <taxon>Craniata</taxon>
        <taxon>Vertebrata</taxon>
        <taxon>Euteleostomi</taxon>
        <taxon>Actinopterygii</taxon>
        <taxon>Neopterygii</taxon>
        <taxon>Teleostei</taxon>
        <taxon>Neoteleostei</taxon>
        <taxon>Acanthomorphata</taxon>
        <taxon>Carangaria</taxon>
        <taxon>Pleuronectiformes</taxon>
        <taxon>Pleuronectoidei</taxon>
        <taxon>Scophthalmidae</taxon>
        <taxon>Scophthalmus</taxon>
    </lineage>
</organism>
<keyword evidence="11" id="KW-0677">Repeat</keyword>
<feature type="domain" description="VWFD" evidence="26">
    <location>
        <begin position="1020"/>
        <end position="1194"/>
    </location>
</feature>
<dbReference type="Pfam" id="PF00069">
    <property type="entry name" value="Pkinase"/>
    <property type="match status" value="1"/>
</dbReference>
<dbReference type="Gene3D" id="2.10.60.10">
    <property type="entry name" value="CD59"/>
    <property type="match status" value="1"/>
</dbReference>
<dbReference type="GO" id="GO:0005615">
    <property type="term" value="C:extracellular space"/>
    <property type="evidence" value="ECO:0007669"/>
    <property type="project" value="TreeGrafter"/>
</dbReference>
<keyword evidence="18" id="KW-0675">Receptor</keyword>
<evidence type="ECO:0000256" key="5">
    <source>
        <dbReference type="ARBA" id="ARBA00017567"/>
    </source>
</evidence>
<evidence type="ECO:0000256" key="15">
    <source>
        <dbReference type="ARBA" id="ARBA00022989"/>
    </source>
</evidence>
<dbReference type="FunFam" id="1.10.510.10:FF:000260">
    <property type="entry name" value="TGF-beta receptor type-2"/>
    <property type="match status" value="1"/>
</dbReference>
<dbReference type="GO" id="GO:0005026">
    <property type="term" value="F:transforming growth factor beta receptor activity, type II"/>
    <property type="evidence" value="ECO:0007669"/>
    <property type="project" value="InterPro"/>
</dbReference>
<dbReference type="FunFam" id="3.30.200.20:FF:000213">
    <property type="entry name" value="TGF-beta receptor type-2"/>
    <property type="match status" value="1"/>
</dbReference>
<keyword evidence="17" id="KW-1015">Disulfide bond</keyword>
<evidence type="ECO:0000256" key="24">
    <source>
        <dbReference type="SAM" id="Phobius"/>
    </source>
</evidence>
<keyword evidence="15 24" id="KW-1133">Transmembrane helix</keyword>
<dbReference type="Pfam" id="PF00094">
    <property type="entry name" value="VWD"/>
    <property type="match status" value="3"/>
</dbReference>
<evidence type="ECO:0000313" key="27">
    <source>
        <dbReference type="EMBL" id="AWO97143.1"/>
    </source>
</evidence>
<dbReference type="GO" id="GO:0031012">
    <property type="term" value="C:extracellular matrix"/>
    <property type="evidence" value="ECO:0007669"/>
    <property type="project" value="TreeGrafter"/>
</dbReference>
<gene>
    <name evidence="27" type="ORF">SMAX5B_013706</name>
</gene>
<evidence type="ECO:0000259" key="25">
    <source>
        <dbReference type="PROSITE" id="PS50011"/>
    </source>
</evidence>
<dbReference type="InterPro" id="IPR001007">
    <property type="entry name" value="VWF_dom"/>
</dbReference>
<dbReference type="InterPro" id="IPR015013">
    <property type="entry name" value="Transforming_GF_b_rcpt_2_ecto"/>
</dbReference>
<keyword evidence="16 24" id="KW-0472">Membrane</keyword>
<evidence type="ECO:0000259" key="26">
    <source>
        <dbReference type="PROSITE" id="PS51233"/>
    </source>
</evidence>
<dbReference type="PANTHER" id="PTHR11339:SF373">
    <property type="entry name" value="VWFD DOMAIN-CONTAINING PROTEIN"/>
    <property type="match status" value="1"/>
</dbReference>
<protein>
    <recommendedName>
        <fullName evidence="5">TGF-beta receptor type-2</fullName>
        <ecNumber evidence="4">2.7.11.30</ecNumber>
    </recommendedName>
    <alternativeName>
        <fullName evidence="20">TGF-beta type II receptor</fullName>
    </alternativeName>
    <alternativeName>
        <fullName evidence="21">Transforming growth factor-beta receptor type II</fullName>
    </alternativeName>
</protein>
<evidence type="ECO:0000256" key="9">
    <source>
        <dbReference type="ARBA" id="ARBA00022692"/>
    </source>
</evidence>
<feature type="transmembrane region" description="Helical" evidence="24">
    <location>
        <begin position="135"/>
        <end position="157"/>
    </location>
</feature>
<dbReference type="SMART" id="SM00216">
    <property type="entry name" value="VWD"/>
    <property type="match status" value="3"/>
</dbReference>
<dbReference type="SMART" id="SM00220">
    <property type="entry name" value="S_TKc"/>
    <property type="match status" value="1"/>
</dbReference>
<dbReference type="PROSITE" id="PS50011">
    <property type="entry name" value="PROTEIN_KINASE_DOM"/>
    <property type="match status" value="1"/>
</dbReference>
<dbReference type="InterPro" id="IPR000719">
    <property type="entry name" value="Prot_kinase_dom"/>
</dbReference>
<dbReference type="PROSITE" id="PS00108">
    <property type="entry name" value="PROTEIN_KINASE_ST"/>
    <property type="match status" value="1"/>
</dbReference>
<evidence type="ECO:0000256" key="18">
    <source>
        <dbReference type="ARBA" id="ARBA00023170"/>
    </source>
</evidence>
<dbReference type="PRINTS" id="PR00653">
    <property type="entry name" value="ACTIVIN2R"/>
</dbReference>
<evidence type="ECO:0000256" key="7">
    <source>
        <dbReference type="ARBA" id="ARBA00022604"/>
    </source>
</evidence>
<dbReference type="Proteomes" id="UP000246464">
    <property type="component" value="Chromosome 1"/>
</dbReference>
<dbReference type="Gene3D" id="1.10.510.10">
    <property type="entry name" value="Transferase(Phosphotransferase) domain 1"/>
    <property type="match status" value="1"/>
</dbReference>
<dbReference type="Pfam" id="PF12714">
    <property type="entry name" value="TILa"/>
    <property type="match status" value="4"/>
</dbReference>
<comment type="subcellular location">
    <subcellularLocation>
        <location evidence="1">Membrane raft</location>
    </subcellularLocation>
    <subcellularLocation>
        <location evidence="2">Membrane</location>
        <topology evidence="2">Single-pass type I membrane protein</topology>
    </subcellularLocation>
</comment>
<dbReference type="EC" id="2.7.11.30" evidence="4"/>
<dbReference type="Pfam" id="PF08917">
    <property type="entry name" value="ecTbetaR2"/>
    <property type="match status" value="1"/>
</dbReference>
<dbReference type="InterPro" id="IPR017441">
    <property type="entry name" value="Protein_kinase_ATP_BS"/>
</dbReference>
<dbReference type="InterPro" id="IPR050780">
    <property type="entry name" value="Mucin_vWF_Thrombospondin_sf"/>
</dbReference>
<accession>A0A2U9AZN2</accession>
<evidence type="ECO:0000256" key="22">
    <source>
        <dbReference type="PROSITE-ProRule" id="PRU10141"/>
    </source>
</evidence>
<dbReference type="CDD" id="cd14055">
    <property type="entry name" value="STKc_TGFbR2_like"/>
    <property type="match status" value="1"/>
</dbReference>
<evidence type="ECO:0000256" key="3">
    <source>
        <dbReference type="ARBA" id="ARBA00009605"/>
    </source>
</evidence>
<dbReference type="PANTHER" id="PTHR11339">
    <property type="entry name" value="EXTRACELLULAR MATRIX GLYCOPROTEIN RELATED"/>
    <property type="match status" value="1"/>
</dbReference>
<dbReference type="SUPFAM" id="SSF57302">
    <property type="entry name" value="Snake toxin-like"/>
    <property type="match status" value="1"/>
</dbReference>
<keyword evidence="6" id="KW-0723">Serine/threonine-protein kinase</keyword>
<dbReference type="InterPro" id="IPR011009">
    <property type="entry name" value="Kinase-like_dom_sf"/>
</dbReference>
<evidence type="ECO:0000256" key="13">
    <source>
        <dbReference type="ARBA" id="ARBA00022777"/>
    </source>
</evidence>
<dbReference type="FunFam" id="2.10.25.10:FF:000055">
    <property type="entry name" value="alpha-tectorin isoform X1"/>
    <property type="match status" value="1"/>
</dbReference>
<evidence type="ECO:0000256" key="10">
    <source>
        <dbReference type="ARBA" id="ARBA00022729"/>
    </source>
</evidence>
<dbReference type="PROSITE" id="PS00107">
    <property type="entry name" value="PROTEIN_KINASE_ATP"/>
    <property type="match status" value="1"/>
</dbReference>
<evidence type="ECO:0000256" key="20">
    <source>
        <dbReference type="ARBA" id="ARBA00032053"/>
    </source>
</evidence>
<proteinExistence type="inferred from homology"/>
<dbReference type="InterPro" id="IPR008271">
    <property type="entry name" value="Ser/Thr_kinase_AS"/>
</dbReference>
<feature type="domain" description="Protein kinase" evidence="25">
    <location>
        <begin position="217"/>
        <end position="516"/>
    </location>
</feature>
<evidence type="ECO:0000256" key="12">
    <source>
        <dbReference type="ARBA" id="ARBA00022741"/>
    </source>
</evidence>
<evidence type="ECO:0000256" key="14">
    <source>
        <dbReference type="ARBA" id="ARBA00022840"/>
    </source>
</evidence>
<feature type="coiled-coil region" evidence="23">
    <location>
        <begin position="502"/>
        <end position="529"/>
    </location>
</feature>
<feature type="domain" description="VWFD" evidence="26">
    <location>
        <begin position="625"/>
        <end position="807"/>
    </location>
</feature>
<dbReference type="InterPro" id="IPR002919">
    <property type="entry name" value="TIL_dom"/>
</dbReference>
<dbReference type="PROSITE" id="PS51233">
    <property type="entry name" value="VWFD"/>
    <property type="match status" value="3"/>
</dbReference>
<evidence type="ECO:0000256" key="6">
    <source>
        <dbReference type="ARBA" id="ARBA00022527"/>
    </source>
</evidence>
<evidence type="ECO:0000313" key="28">
    <source>
        <dbReference type="Proteomes" id="UP000246464"/>
    </source>
</evidence>
<keyword evidence="7" id="KW-0341">Growth regulation</keyword>
<dbReference type="EMBL" id="CP026243">
    <property type="protein sequence ID" value="AWO97143.1"/>
    <property type="molecule type" value="Genomic_DNA"/>
</dbReference>
<keyword evidence="10" id="KW-0732">Signal</keyword>
<feature type="binding site" evidence="22">
    <location>
        <position position="250"/>
    </location>
    <ligand>
        <name>ATP</name>
        <dbReference type="ChEBI" id="CHEBI:30616"/>
    </ligand>
</feature>
<dbReference type="InterPro" id="IPR036084">
    <property type="entry name" value="Ser_inhib-like_sf"/>
</dbReference>
<dbReference type="GO" id="GO:0045121">
    <property type="term" value="C:membrane raft"/>
    <property type="evidence" value="ECO:0007669"/>
    <property type="project" value="UniProtKB-SubCell"/>
</dbReference>
<reference evidence="27 28" key="1">
    <citation type="submission" date="2017-12" db="EMBL/GenBank/DDBJ databases">
        <title>Integrating genomic resources of turbot (Scophthalmus maximus) in depth evaluation of genetic and physical mapping variation across individuals.</title>
        <authorList>
            <person name="Martinez P."/>
        </authorList>
    </citation>
    <scope>NUCLEOTIDE SEQUENCE [LARGE SCALE GENOMIC DNA]</scope>
</reference>
<evidence type="ECO:0000256" key="1">
    <source>
        <dbReference type="ARBA" id="ARBA00004285"/>
    </source>
</evidence>
<dbReference type="SUPFAM" id="SSF56112">
    <property type="entry name" value="Protein kinase-like (PK-like)"/>
    <property type="match status" value="1"/>
</dbReference>